<dbReference type="GO" id="GO:0106008">
    <property type="term" value="F:2-oxoglutaramate amidase activity"/>
    <property type="evidence" value="ECO:0007669"/>
    <property type="project" value="TreeGrafter"/>
</dbReference>
<dbReference type="Proteomes" id="UP000002382">
    <property type="component" value="Chromosome"/>
</dbReference>
<dbReference type="Pfam" id="PF00795">
    <property type="entry name" value="CN_hydrolase"/>
    <property type="match status" value="1"/>
</dbReference>
<reference evidence="2 3" key="1">
    <citation type="submission" date="2009-06" db="EMBL/GenBank/DDBJ databases">
        <title>Complete sequence of Thermotogales bacterium TBF 19.5.1.</title>
        <authorList>
            <consortium name="US DOE Joint Genome Institute"/>
            <person name="Lucas S."/>
            <person name="Copeland A."/>
            <person name="Lapidus A."/>
            <person name="Glavina del Rio T."/>
            <person name="Tice H."/>
            <person name="Bruce D."/>
            <person name="Goodwin L."/>
            <person name="Pitluck S."/>
            <person name="Chertkov O."/>
            <person name="Brettin T."/>
            <person name="Detter J.C."/>
            <person name="Han C."/>
            <person name="Schmutz J."/>
            <person name="Larimer F."/>
            <person name="Land M."/>
            <person name="Hauser L."/>
            <person name="Kyrpides N."/>
            <person name="Ovchinnikova G."/>
            <person name="Noll K."/>
        </authorList>
    </citation>
    <scope>NUCLEOTIDE SEQUENCE [LARGE SCALE GENOMIC DNA]</scope>
    <source>
        <strain evidence="3">ATCC BAA-1733 / DSM 21960 / TBF 19.5.1</strain>
    </source>
</reference>
<dbReference type="HOGENOM" id="CLU_030130_3_7_0"/>
<dbReference type="EMBL" id="CP001634">
    <property type="protein sequence ID" value="ACR79531.1"/>
    <property type="molecule type" value="Genomic_DNA"/>
</dbReference>
<name>C5CG90_KOSOT</name>
<dbReference type="PROSITE" id="PS50263">
    <property type="entry name" value="CN_HYDROLASE"/>
    <property type="match status" value="1"/>
</dbReference>
<dbReference type="InterPro" id="IPR003010">
    <property type="entry name" value="C-N_Hydrolase"/>
</dbReference>
<gene>
    <name evidence="2" type="ordered locus">Kole_0820</name>
</gene>
<dbReference type="Gene3D" id="3.60.110.10">
    <property type="entry name" value="Carbon-nitrogen hydrolase"/>
    <property type="match status" value="1"/>
</dbReference>
<keyword evidence="3" id="KW-1185">Reference proteome</keyword>
<dbReference type="AlphaFoldDB" id="C5CG90"/>
<dbReference type="eggNOG" id="COG0388">
    <property type="taxonomic scope" value="Bacteria"/>
</dbReference>
<accession>C5CG90</accession>
<feature type="domain" description="CN hydrolase" evidence="1">
    <location>
        <begin position="1"/>
        <end position="231"/>
    </location>
</feature>
<evidence type="ECO:0000259" key="1">
    <source>
        <dbReference type="PROSITE" id="PS50263"/>
    </source>
</evidence>
<evidence type="ECO:0000313" key="2">
    <source>
        <dbReference type="EMBL" id="ACR79531.1"/>
    </source>
</evidence>
<dbReference type="PANTHER" id="PTHR47799">
    <property type="entry name" value="OMEGA-AMIDASE YAFV"/>
    <property type="match status" value="1"/>
</dbReference>
<dbReference type="RefSeq" id="WP_015868193.1">
    <property type="nucleotide sequence ID" value="NC_012785.1"/>
</dbReference>
<organism evidence="2 3">
    <name type="scientific">Kosmotoga olearia (strain ATCC BAA-1733 / DSM 21960 / TBF 19.5.1)</name>
    <dbReference type="NCBI Taxonomy" id="521045"/>
    <lineage>
        <taxon>Bacteria</taxon>
        <taxon>Thermotogati</taxon>
        <taxon>Thermotogota</taxon>
        <taxon>Thermotogae</taxon>
        <taxon>Kosmotogales</taxon>
        <taxon>Kosmotogaceae</taxon>
        <taxon>Kosmotoga</taxon>
    </lineage>
</organism>
<dbReference type="PANTHER" id="PTHR47799:SF1">
    <property type="entry name" value="OMEGA-AMIDASE YAFV"/>
    <property type="match status" value="1"/>
</dbReference>
<dbReference type="InterPro" id="IPR052737">
    <property type="entry name" value="Omega-amidase_YafV"/>
</dbReference>
<protein>
    <submittedName>
        <fullName evidence="2">Nitrilase/cyanide hydratase and apolipoprotein N-acyltransferase</fullName>
    </submittedName>
</protein>
<reference evidence="2 3" key="2">
    <citation type="journal article" date="2011" name="J. Bacteriol.">
        <title>Genome Sequence of Kosmotoga olearia Strain TBF 19.5.1, a Thermophilic Bacterium with a Wide Growth Temperature Range, Isolated from the Troll B Oil Platform in the North Sea.</title>
        <authorList>
            <person name="Swithers K.S."/>
            <person name="Dipippo J.L."/>
            <person name="Bruce D.C."/>
            <person name="Detter C."/>
            <person name="Tapia R."/>
            <person name="Han S."/>
            <person name="Goodwin L.A."/>
            <person name="Han J."/>
            <person name="Woyke T."/>
            <person name="Pitluck S."/>
            <person name="Pennacchio L."/>
            <person name="Nolan M."/>
            <person name="Mikhailova N."/>
            <person name="Land M.L."/>
            <person name="Nesbo C.L."/>
            <person name="Gogarten J.P."/>
            <person name="Noll K.M."/>
        </authorList>
    </citation>
    <scope>NUCLEOTIDE SEQUENCE [LARGE SCALE GENOMIC DNA]</scope>
    <source>
        <strain evidence="3">ATCC BAA-1733 / DSM 21960 / TBF 19.5.1</strain>
    </source>
</reference>
<sequence length="244" mass="28798">MKIAIAEIAPFWESKDENKKMVSELFNQARAGEVELLLFPEMTLTGFTMNTSMYDDGKDLEFFKENAEKYGIAVVFGRIVKHKDSFYNAATFYDPFTKTTMDYFKRKLFKYGKEDQYYTPGDRASRFRYKGIEFSPFVCFDLRFPELFRDAKGADVFIVIASWPEKRKDHWHTLLKARAIENQTFIFGVNRSGEDPITTYDHLSIAFDYYGNTLKAISHEPLKIYNITTEMLQDMYRWRESFLL</sequence>
<evidence type="ECO:0000313" key="3">
    <source>
        <dbReference type="Proteomes" id="UP000002382"/>
    </source>
</evidence>
<dbReference type="GO" id="GO:0050152">
    <property type="term" value="F:omega-amidase activity"/>
    <property type="evidence" value="ECO:0007669"/>
    <property type="project" value="TreeGrafter"/>
</dbReference>
<dbReference type="OrthoDB" id="9811121at2"/>
<dbReference type="KEGG" id="kol:Kole_0820"/>
<proteinExistence type="predicted"/>
<dbReference type="SUPFAM" id="SSF56317">
    <property type="entry name" value="Carbon-nitrogen hydrolase"/>
    <property type="match status" value="1"/>
</dbReference>
<dbReference type="InterPro" id="IPR036526">
    <property type="entry name" value="C-N_Hydrolase_sf"/>
</dbReference>
<dbReference type="STRING" id="521045.Kole_0820"/>